<proteinExistence type="predicted"/>
<evidence type="ECO:0008006" key="4">
    <source>
        <dbReference type="Google" id="ProtNLM"/>
    </source>
</evidence>
<sequence length="168" mass="19029">MGNEMTYIPMEDDLKSALRDRYYAPLGGNIILTTAVAIIFYLVVVLGADSAAVNGVIKLTGKGSTSYISESSFCFWLAVGIVIVYIFCIFNFCSMNVHFKQDAEFGQIVKEKVHITSAYETPMGYNIYWLDSESILSFTPEPYRHFYVGDVATIYYLKFSKEYLAYEV</sequence>
<dbReference type="Proteomes" id="UP000248745">
    <property type="component" value="Unassembled WGS sequence"/>
</dbReference>
<dbReference type="RefSeq" id="WP_110999504.1">
    <property type="nucleotide sequence ID" value="NZ_QKTW01000018.1"/>
</dbReference>
<feature type="transmembrane region" description="Helical" evidence="1">
    <location>
        <begin position="73"/>
        <end position="92"/>
    </location>
</feature>
<evidence type="ECO:0000313" key="2">
    <source>
        <dbReference type="EMBL" id="PZF72409.1"/>
    </source>
</evidence>
<name>A0A2W2B805_9BACT</name>
<protein>
    <recommendedName>
        <fullName evidence="4">DUF3592 domain-containing protein</fullName>
    </recommendedName>
</protein>
<dbReference type="EMBL" id="QKTW01000018">
    <property type="protein sequence ID" value="PZF72409.1"/>
    <property type="molecule type" value="Genomic_DNA"/>
</dbReference>
<evidence type="ECO:0000313" key="3">
    <source>
        <dbReference type="Proteomes" id="UP000248745"/>
    </source>
</evidence>
<gene>
    <name evidence="2" type="ORF">DN068_13735</name>
</gene>
<dbReference type="OrthoDB" id="683950at2"/>
<keyword evidence="1" id="KW-1133">Transmembrane helix</keyword>
<reference evidence="2 3" key="1">
    <citation type="submission" date="2018-06" db="EMBL/GenBank/DDBJ databases">
        <title>Mucibacter soli gen. nov., sp. nov., a new member of the family Chitinophagaceae producing mucin.</title>
        <authorList>
            <person name="Kim M.-K."/>
            <person name="Park S."/>
            <person name="Kim T.-S."/>
            <person name="Joung Y."/>
            <person name="Han J.-H."/>
            <person name="Kim S.B."/>
        </authorList>
    </citation>
    <scope>NUCLEOTIDE SEQUENCE [LARGE SCALE GENOMIC DNA]</scope>
    <source>
        <strain evidence="2 3">R1-15</strain>
    </source>
</reference>
<keyword evidence="3" id="KW-1185">Reference proteome</keyword>
<keyword evidence="1" id="KW-0812">Transmembrane</keyword>
<evidence type="ECO:0000256" key="1">
    <source>
        <dbReference type="SAM" id="Phobius"/>
    </source>
</evidence>
<comment type="caution">
    <text evidence="2">The sequence shown here is derived from an EMBL/GenBank/DDBJ whole genome shotgun (WGS) entry which is preliminary data.</text>
</comment>
<feature type="transmembrane region" description="Helical" evidence="1">
    <location>
        <begin position="30"/>
        <end position="52"/>
    </location>
</feature>
<organism evidence="2 3">
    <name type="scientific">Taibaiella soli</name>
    <dbReference type="NCBI Taxonomy" id="1649169"/>
    <lineage>
        <taxon>Bacteria</taxon>
        <taxon>Pseudomonadati</taxon>
        <taxon>Bacteroidota</taxon>
        <taxon>Chitinophagia</taxon>
        <taxon>Chitinophagales</taxon>
        <taxon>Chitinophagaceae</taxon>
        <taxon>Taibaiella</taxon>
    </lineage>
</organism>
<keyword evidence="1" id="KW-0472">Membrane</keyword>
<accession>A0A2W2B805</accession>
<dbReference type="AlphaFoldDB" id="A0A2W2B805"/>